<name>A8XBL5_CAEBR</name>
<dbReference type="HOGENOM" id="CLU_1742213_0_0_1"/>
<keyword evidence="3" id="KW-1185">Reference proteome</keyword>
<dbReference type="CTD" id="8590779"/>
<dbReference type="InParanoid" id="A8XBL5"/>
<dbReference type="KEGG" id="cbr:CBG_10703"/>
<gene>
    <name evidence="2" type="ORF">CBG10703</name>
    <name evidence="2" type="ORF">CBG_10703</name>
</gene>
<evidence type="ECO:0000313" key="3">
    <source>
        <dbReference type="Proteomes" id="UP000008549"/>
    </source>
</evidence>
<dbReference type="RefSeq" id="XP_002648770.1">
    <property type="nucleotide sequence ID" value="XM_002648724.1"/>
</dbReference>
<dbReference type="Proteomes" id="UP000008549">
    <property type="component" value="Unassembled WGS sequence"/>
</dbReference>
<reference evidence="2 3" key="1">
    <citation type="journal article" date="2003" name="PLoS Biol.">
        <title>The genome sequence of Caenorhabditis briggsae: a platform for comparative genomics.</title>
        <authorList>
            <person name="Stein L.D."/>
            <person name="Bao Z."/>
            <person name="Blasiar D."/>
            <person name="Blumenthal T."/>
            <person name="Brent M.R."/>
            <person name="Chen N."/>
            <person name="Chinwalla A."/>
            <person name="Clarke L."/>
            <person name="Clee C."/>
            <person name="Coghlan A."/>
            <person name="Coulson A."/>
            <person name="D'Eustachio P."/>
            <person name="Fitch D.H."/>
            <person name="Fulton L.A."/>
            <person name="Fulton R.E."/>
            <person name="Griffiths-Jones S."/>
            <person name="Harris T.W."/>
            <person name="Hillier L.W."/>
            <person name="Kamath R."/>
            <person name="Kuwabara P.E."/>
            <person name="Mardis E.R."/>
            <person name="Marra M.A."/>
            <person name="Miner T.L."/>
            <person name="Minx P."/>
            <person name="Mullikin J.C."/>
            <person name="Plumb R.W."/>
            <person name="Rogers J."/>
            <person name="Schein J.E."/>
            <person name="Sohrmann M."/>
            <person name="Spieth J."/>
            <person name="Stajich J.E."/>
            <person name="Wei C."/>
            <person name="Willey D."/>
            <person name="Wilson R.K."/>
            <person name="Durbin R."/>
            <person name="Waterston R.H."/>
        </authorList>
    </citation>
    <scope>NUCLEOTIDE SEQUENCE [LARGE SCALE GENOMIC DNA]</scope>
    <source>
        <strain evidence="2 3">AF16</strain>
    </source>
</reference>
<feature type="region of interest" description="Disordered" evidence="1">
    <location>
        <begin position="31"/>
        <end position="71"/>
    </location>
</feature>
<evidence type="ECO:0000256" key="1">
    <source>
        <dbReference type="SAM" id="MobiDB-lite"/>
    </source>
</evidence>
<feature type="compositionally biased region" description="Acidic residues" evidence="1">
    <location>
        <begin position="49"/>
        <end position="64"/>
    </location>
</feature>
<dbReference type="GeneID" id="8590779"/>
<sequence>MCDYSLPATAGFLNQLLLFCKPLLRVSGTDRSLQHSKRSVEKRSSRYDDSEESSEENIDDEDDGNNNNSFDPANTAISFLPRFFCQNQAMGVKLCRDSGDSGLTRPYSDTERELFGNKLSTYSRIILIKTFGLMERELMVQVLTRSLILR</sequence>
<organism evidence="2 3">
    <name type="scientific">Caenorhabditis briggsae</name>
    <dbReference type="NCBI Taxonomy" id="6238"/>
    <lineage>
        <taxon>Eukaryota</taxon>
        <taxon>Metazoa</taxon>
        <taxon>Ecdysozoa</taxon>
        <taxon>Nematoda</taxon>
        <taxon>Chromadorea</taxon>
        <taxon>Rhabditida</taxon>
        <taxon>Rhabditina</taxon>
        <taxon>Rhabditomorpha</taxon>
        <taxon>Rhabditoidea</taxon>
        <taxon>Rhabditidae</taxon>
        <taxon>Peloderinae</taxon>
        <taxon>Caenorhabditis</taxon>
    </lineage>
</organism>
<accession>A8XBL5</accession>
<dbReference type="AlphaFoldDB" id="A8XBL5"/>
<dbReference type="EMBL" id="HE601167">
    <property type="protein sequence ID" value="CAP30031.1"/>
    <property type="molecule type" value="Genomic_DNA"/>
</dbReference>
<feature type="compositionally biased region" description="Basic and acidic residues" evidence="1">
    <location>
        <begin position="38"/>
        <end position="48"/>
    </location>
</feature>
<proteinExistence type="predicted"/>
<reference evidence="2 3" key="2">
    <citation type="journal article" date="2011" name="PLoS Genet.">
        <title>Caenorhabditis briggsae recombinant inbred line genotypes reveal inter-strain incompatibility and the evolution of recombination.</title>
        <authorList>
            <person name="Ross J.A."/>
            <person name="Koboldt D.C."/>
            <person name="Staisch J.E."/>
            <person name="Chamberlin H.M."/>
            <person name="Gupta B.P."/>
            <person name="Miller R.D."/>
            <person name="Baird S.E."/>
            <person name="Haag E.S."/>
        </authorList>
    </citation>
    <scope>NUCLEOTIDE SEQUENCE [LARGE SCALE GENOMIC DNA]</scope>
    <source>
        <strain evidence="2 3">AF16</strain>
    </source>
</reference>
<protein>
    <submittedName>
        <fullName evidence="2">Protein CBG10703</fullName>
    </submittedName>
</protein>
<evidence type="ECO:0000313" key="2">
    <source>
        <dbReference type="EMBL" id="CAP30031.1"/>
    </source>
</evidence>